<reference evidence="2" key="1">
    <citation type="journal article" date="2014" name="Int. J. Syst. Evol. Microbiol.">
        <title>Complete genome sequence of Corynebacterium casei LMG S-19264T (=DSM 44701T), isolated from a smear-ripened cheese.</title>
        <authorList>
            <consortium name="US DOE Joint Genome Institute (JGI-PGF)"/>
            <person name="Walter F."/>
            <person name="Albersmeier A."/>
            <person name="Kalinowski J."/>
            <person name="Ruckert C."/>
        </authorList>
    </citation>
    <scope>NUCLEOTIDE SEQUENCE</scope>
    <source>
        <strain evidence="2">VKM Ac-1958</strain>
    </source>
</reference>
<dbReference type="InterPro" id="IPR015424">
    <property type="entry name" value="PyrdxlP-dep_Trfase"/>
</dbReference>
<comment type="caution">
    <text evidence="2">The sequence shown here is derived from an EMBL/GenBank/DDBJ whole genome shotgun (WGS) entry which is preliminary data.</text>
</comment>
<dbReference type="Gene3D" id="3.90.1150.10">
    <property type="entry name" value="Aspartate Aminotransferase, domain 1"/>
    <property type="match status" value="1"/>
</dbReference>
<accession>A0A9W6HTL4</accession>
<evidence type="ECO:0000259" key="1">
    <source>
        <dbReference type="Pfam" id="PF00266"/>
    </source>
</evidence>
<protein>
    <recommendedName>
        <fullName evidence="1">Aminotransferase class V domain-containing protein</fullName>
    </recommendedName>
</protein>
<feature type="domain" description="Aminotransferase class V" evidence="1">
    <location>
        <begin position="52"/>
        <end position="338"/>
    </location>
</feature>
<organism evidence="2 3">
    <name type="scientific">Microbacterium keratanolyticum</name>
    <dbReference type="NCBI Taxonomy" id="67574"/>
    <lineage>
        <taxon>Bacteria</taxon>
        <taxon>Bacillati</taxon>
        <taxon>Actinomycetota</taxon>
        <taxon>Actinomycetes</taxon>
        <taxon>Micrococcales</taxon>
        <taxon>Microbacteriaceae</taxon>
        <taxon>Microbacterium</taxon>
    </lineage>
</organism>
<dbReference type="Proteomes" id="UP001142325">
    <property type="component" value="Unassembled WGS sequence"/>
</dbReference>
<dbReference type="InterPro" id="IPR000192">
    <property type="entry name" value="Aminotrans_V_dom"/>
</dbReference>
<dbReference type="AlphaFoldDB" id="A0A9W6HTL4"/>
<gene>
    <name evidence="2" type="ORF">GCM10017596_16240</name>
</gene>
<dbReference type="InterPro" id="IPR015421">
    <property type="entry name" value="PyrdxlP-dep_Trfase_major"/>
</dbReference>
<keyword evidence="3" id="KW-1185">Reference proteome</keyword>
<dbReference type="RefSeq" id="WP_204939509.1">
    <property type="nucleotide sequence ID" value="NZ_BAAAUM010000001.1"/>
</dbReference>
<dbReference type="Gene3D" id="3.40.640.10">
    <property type="entry name" value="Type I PLP-dependent aspartate aminotransferase-like (Major domain)"/>
    <property type="match status" value="1"/>
</dbReference>
<reference evidence="2" key="2">
    <citation type="submission" date="2023-01" db="EMBL/GenBank/DDBJ databases">
        <authorList>
            <person name="Sun Q."/>
            <person name="Evtushenko L."/>
        </authorList>
    </citation>
    <scope>NUCLEOTIDE SEQUENCE</scope>
    <source>
        <strain evidence="2">VKM Ac-1958</strain>
    </source>
</reference>
<sequence>MSALEEYRSTFGEEYGYLNWAAYGLLSPAITAEAVADAELLGSPRPASHTLVHDRVPEARELLAEMLDVSADTVTLQPSATYGLMHALYGLSGEVLAASSEFPSITVSLERAAAFGRARARWMDFEDDDPHAGFVTPDAVAAALDDDVSALVVSHVDFRTGYRTDLSALREVLGPDRLLIVDAVQSFGVIEADYAAADVIVGHGYKWLRAGRGTGFATFSARARERITPVLSGFGGVDGGLPLDVLPAPSPSANAYTVASPDQLAVARLAMGLTTARDAGVADIEAALMERTDRLFEIADSYGIAVQTPRAHEQRAGIVNLLPENPAQLAASLANAGVRATARGASIRVSAHVGTSDDTLAQLDEAIGSAGYEKFTSE</sequence>
<name>A0A9W6HTL4_9MICO</name>
<evidence type="ECO:0000313" key="3">
    <source>
        <dbReference type="Proteomes" id="UP001142325"/>
    </source>
</evidence>
<dbReference type="PANTHER" id="PTHR43586">
    <property type="entry name" value="CYSTEINE DESULFURASE"/>
    <property type="match status" value="1"/>
</dbReference>
<dbReference type="Pfam" id="PF00266">
    <property type="entry name" value="Aminotran_5"/>
    <property type="match status" value="1"/>
</dbReference>
<dbReference type="SUPFAM" id="SSF53383">
    <property type="entry name" value="PLP-dependent transferases"/>
    <property type="match status" value="1"/>
</dbReference>
<dbReference type="InterPro" id="IPR015422">
    <property type="entry name" value="PyrdxlP-dep_Trfase_small"/>
</dbReference>
<dbReference type="PANTHER" id="PTHR43586:SF15">
    <property type="entry name" value="BLR3095 PROTEIN"/>
    <property type="match status" value="1"/>
</dbReference>
<evidence type="ECO:0000313" key="2">
    <source>
        <dbReference type="EMBL" id="GLK01909.1"/>
    </source>
</evidence>
<proteinExistence type="predicted"/>
<dbReference type="EMBL" id="BSET01000001">
    <property type="protein sequence ID" value="GLK01909.1"/>
    <property type="molecule type" value="Genomic_DNA"/>
</dbReference>